<dbReference type="Pfam" id="PF05742">
    <property type="entry name" value="TANGO2"/>
    <property type="match status" value="1"/>
</dbReference>
<organism evidence="1 2">
    <name type="scientific">Lachancea fermentati</name>
    <name type="common">Zygosaccharomyces fermentati</name>
    <dbReference type="NCBI Taxonomy" id="4955"/>
    <lineage>
        <taxon>Eukaryota</taxon>
        <taxon>Fungi</taxon>
        <taxon>Dikarya</taxon>
        <taxon>Ascomycota</taxon>
        <taxon>Saccharomycotina</taxon>
        <taxon>Saccharomycetes</taxon>
        <taxon>Saccharomycetales</taxon>
        <taxon>Saccharomycetaceae</taxon>
        <taxon>Lachancea</taxon>
    </lineage>
</organism>
<dbReference type="PANTHER" id="PTHR17985:SF8">
    <property type="entry name" value="TRANSPORT AND GOLGI ORGANIZATION PROTEIN 2 HOMOLOG"/>
    <property type="match status" value="1"/>
</dbReference>
<dbReference type="InterPro" id="IPR008551">
    <property type="entry name" value="TANGO2"/>
</dbReference>
<dbReference type="OrthoDB" id="191601at2759"/>
<name>A0A1G4MEK1_LACFM</name>
<keyword evidence="2" id="KW-1185">Reference proteome</keyword>
<dbReference type="AlphaFoldDB" id="A0A1G4MEK1"/>
<dbReference type="Proteomes" id="UP000190831">
    <property type="component" value="Chromosome F"/>
</dbReference>
<dbReference type="GO" id="GO:0005794">
    <property type="term" value="C:Golgi apparatus"/>
    <property type="evidence" value="ECO:0007669"/>
    <property type="project" value="TreeGrafter"/>
</dbReference>
<dbReference type="STRING" id="4955.A0A1G4MEK1"/>
<evidence type="ECO:0000313" key="2">
    <source>
        <dbReference type="Proteomes" id="UP000190831"/>
    </source>
</evidence>
<reference evidence="2" key="1">
    <citation type="submission" date="2016-03" db="EMBL/GenBank/DDBJ databases">
        <authorList>
            <person name="Devillers H."/>
        </authorList>
    </citation>
    <scope>NUCLEOTIDE SEQUENCE [LARGE SCALE GENOMIC DNA]</scope>
</reference>
<proteinExistence type="predicted"/>
<sequence length="298" mass="33450">MCILMATTAHPKYSLILISNRDEFYERKTHLSCLNHDDFILSPFDMSSNSKGEQSHGTWCGVNKEGKVGVILNLRLSDSTKTATSKTPFSRGAIPIEYLQDKGSDFQDWNSYKKFNKHYPYLSETGSFNFFYGDSRVGAYKVIDSLGNDYSVLTDTNPYMVISNDLVNSSEKWGKVKLAEDLLHKMVLSSLDDEEDIILEKCFALASNSVQDQPATKQEAITSACIYVPPLLVPENKDLGASLPCGKYYGTRSQIVTLVSEDKKLITFVEHVVHDSDAEAMIFTPEKPKSIVKFHIKL</sequence>
<dbReference type="EMBL" id="LT598490">
    <property type="protein sequence ID" value="SCW02353.1"/>
    <property type="molecule type" value="Genomic_DNA"/>
</dbReference>
<dbReference type="GO" id="GO:0009306">
    <property type="term" value="P:protein secretion"/>
    <property type="evidence" value="ECO:0007669"/>
    <property type="project" value="TreeGrafter"/>
</dbReference>
<dbReference type="PANTHER" id="PTHR17985">
    <property type="entry name" value="SER/THR-RICH PROTEIN T10 IN DGCR REGION"/>
    <property type="match status" value="1"/>
</dbReference>
<dbReference type="GO" id="GO:0007030">
    <property type="term" value="P:Golgi organization"/>
    <property type="evidence" value="ECO:0007669"/>
    <property type="project" value="TreeGrafter"/>
</dbReference>
<protein>
    <submittedName>
        <fullName evidence="1">LAFE_0F04566g1_1</fullName>
    </submittedName>
</protein>
<dbReference type="OMA" id="MCILFAT"/>
<evidence type="ECO:0000313" key="1">
    <source>
        <dbReference type="EMBL" id="SCW02353.1"/>
    </source>
</evidence>
<gene>
    <name evidence="1" type="ORF">LAFE_0F04566G</name>
</gene>
<accession>A0A1G4MEK1</accession>